<evidence type="ECO:0000256" key="1">
    <source>
        <dbReference type="ARBA" id="ARBA00004141"/>
    </source>
</evidence>
<organism evidence="8 9">
    <name type="scientific">Lepeophtheirus salmonis</name>
    <name type="common">Salmon louse</name>
    <name type="synonym">Caligus salmonis</name>
    <dbReference type="NCBI Taxonomy" id="72036"/>
    <lineage>
        <taxon>Eukaryota</taxon>
        <taxon>Metazoa</taxon>
        <taxon>Ecdysozoa</taxon>
        <taxon>Arthropoda</taxon>
        <taxon>Crustacea</taxon>
        <taxon>Multicrustacea</taxon>
        <taxon>Hexanauplia</taxon>
        <taxon>Copepoda</taxon>
        <taxon>Siphonostomatoida</taxon>
        <taxon>Caligidae</taxon>
        <taxon>Lepeophtheirus</taxon>
    </lineage>
</organism>
<feature type="transmembrane region" description="Helical" evidence="7">
    <location>
        <begin position="55"/>
        <end position="74"/>
    </location>
</feature>
<feature type="transmembrane region" description="Helical" evidence="7">
    <location>
        <begin position="603"/>
        <end position="625"/>
    </location>
</feature>
<dbReference type="GO" id="GO:0005861">
    <property type="term" value="C:troponin complex"/>
    <property type="evidence" value="ECO:0007669"/>
    <property type="project" value="InterPro"/>
</dbReference>
<keyword evidence="3" id="KW-0106">Calcium</keyword>
<evidence type="ECO:0000256" key="6">
    <source>
        <dbReference type="SAM" id="MobiDB-lite"/>
    </source>
</evidence>
<evidence type="ECO:0000256" key="3">
    <source>
        <dbReference type="ARBA" id="ARBA00022837"/>
    </source>
</evidence>
<feature type="region of interest" description="Disordered" evidence="6">
    <location>
        <begin position="743"/>
        <end position="791"/>
    </location>
</feature>
<dbReference type="Gene3D" id="1.20.5.350">
    <property type="match status" value="1"/>
</dbReference>
<evidence type="ECO:0000256" key="4">
    <source>
        <dbReference type="ARBA" id="ARBA00022989"/>
    </source>
</evidence>
<dbReference type="SUPFAM" id="SSF81324">
    <property type="entry name" value="Voltage-gated potassium channels"/>
    <property type="match status" value="2"/>
</dbReference>
<evidence type="ECO:0000256" key="2">
    <source>
        <dbReference type="ARBA" id="ARBA00022692"/>
    </source>
</evidence>
<name>A0A7R8CD16_LEPSM</name>
<proteinExistence type="predicted"/>
<dbReference type="GO" id="GO:0005509">
    <property type="term" value="F:calcium ion binding"/>
    <property type="evidence" value="ECO:0007669"/>
    <property type="project" value="InterPro"/>
</dbReference>
<keyword evidence="2 7" id="KW-0812">Transmembrane</keyword>
<dbReference type="OrthoDB" id="371899at2759"/>
<dbReference type="Gene3D" id="1.10.238.10">
    <property type="entry name" value="EF-hand"/>
    <property type="match status" value="1"/>
</dbReference>
<accession>A0A7R8CD16</accession>
<dbReference type="InterPro" id="IPR005821">
    <property type="entry name" value="Ion_trans_dom"/>
</dbReference>
<reference evidence="8" key="1">
    <citation type="submission" date="2021-02" db="EMBL/GenBank/DDBJ databases">
        <authorList>
            <person name="Bekaert M."/>
        </authorList>
    </citation>
    <scope>NUCLEOTIDE SEQUENCE</scope>
    <source>
        <strain evidence="8">IoA-00</strain>
    </source>
</reference>
<dbReference type="GO" id="GO:0016020">
    <property type="term" value="C:membrane"/>
    <property type="evidence" value="ECO:0007669"/>
    <property type="project" value="UniProtKB-SubCell"/>
</dbReference>
<evidence type="ECO:0000256" key="5">
    <source>
        <dbReference type="ARBA" id="ARBA00023136"/>
    </source>
</evidence>
<comment type="subcellular location">
    <subcellularLocation>
        <location evidence="1">Membrane</location>
        <topology evidence="1">Multi-pass membrane protein</topology>
    </subcellularLocation>
</comment>
<dbReference type="PANTHER" id="PTHR46726">
    <property type="entry name" value="TWO PORE CHANNEL 3"/>
    <property type="match status" value="1"/>
</dbReference>
<dbReference type="Pfam" id="PF00520">
    <property type="entry name" value="Ion_trans"/>
    <property type="match status" value="2"/>
</dbReference>
<feature type="transmembrane region" description="Helical" evidence="7">
    <location>
        <begin position="94"/>
        <end position="113"/>
    </location>
</feature>
<dbReference type="PROSITE" id="PS00018">
    <property type="entry name" value="EF_HAND_1"/>
    <property type="match status" value="1"/>
</dbReference>
<keyword evidence="9" id="KW-1185">Reference proteome</keyword>
<dbReference type="InterPro" id="IPR011992">
    <property type="entry name" value="EF-hand-dom_pair"/>
</dbReference>
<dbReference type="Proteomes" id="UP000675881">
    <property type="component" value="Chromosome 1"/>
</dbReference>
<dbReference type="InterPro" id="IPR018247">
    <property type="entry name" value="EF_Hand_1_Ca_BS"/>
</dbReference>
<dbReference type="GO" id="GO:0005216">
    <property type="term" value="F:monoatomic ion channel activity"/>
    <property type="evidence" value="ECO:0007669"/>
    <property type="project" value="InterPro"/>
</dbReference>
<feature type="transmembrane region" description="Helical" evidence="7">
    <location>
        <begin position="386"/>
        <end position="404"/>
    </location>
</feature>
<dbReference type="PANTHER" id="PTHR46726:SF1">
    <property type="entry name" value="TWO-PORE CALCIUM CHANNEL 3"/>
    <property type="match status" value="1"/>
</dbReference>
<dbReference type="InterPro" id="IPR038077">
    <property type="entry name" value="Troponin_sf"/>
</dbReference>
<dbReference type="InterPro" id="IPR027359">
    <property type="entry name" value="Volt_channel_dom_sf"/>
</dbReference>
<evidence type="ECO:0000313" key="8">
    <source>
        <dbReference type="EMBL" id="CAF2775039.1"/>
    </source>
</evidence>
<sequence length="876" mass="101443">MIPEAGSVLPFNTVENSFFKRASVLLDDVIQGSHIPFSAARIQSYSLFKRKEFKLATFAAVLLHISLVLVEDPWALPGYGLPYWITSFEDPKHISVAGLILLNVLDVLIYAGLNGGGIRFSRPLRPLFFVNFPEGRQIRQAFRNIRRTLPEIFRVLVLLMLSIAIFTLMGYKLFCQKNLVKANGSPYFMNYFDTLWDMYVLVTSANNPDVMMPAYDYSRWYAVFFLTYIVLTLYIFMNVVLAVIYNNYKRNLRNEITDFYQRKCELLIEVFLLVSVPDVQETPGPKNQNDGIFDAKNRFLNHDDFIRLLQITFPGESLKYYEALWLILDTNGDRRIDFKEFMQLDDLIHIPYTDLNECLTFLERKLPGLYTSKISDFIKNIVRNMWFRYVFDLIIIVNAFFIAFDLDGAEWYFLVLFTLEIILKVYTFGPKLFVKKLWNLFDLLVVGSALIVSVAQESLNEVQESVISLDVLLALRVLRLFKIFHSIQRFRTVLNTILYIVPSLSTYGGILMIFFYFYALIGMEIFGDRVHSVGYNSSAEDFDPNCGNPLLDSSDFYRNHYCANNFNNVVSSFVLLFELMVVNQWHVLTEGYVLVMQSKWTRLYFLSFNLICVTVILNIYTAFVLEAFIMEYAALHISPSQSQEQDLPLAFSLSKKKINEMGLAFGSNPSSKAKKNEDNLMDADHNDLQFIEKGVDDSGMVSEDFDDYSLKTSIRFSLSTRPPRSGYKLLEKMFCQELKLQRQNPKEPITQHYGQEEGIYDPREEEETPYSFEKESSRGAQKGAAERKAAERERIINERCGSKKDIENVGEMFFLQREVILRDLQINELNMSVSDMKGKFIKPTLKKVSKYENKFAKLQEKAAKFAFANQLKAKDK</sequence>
<dbReference type="AlphaFoldDB" id="A0A7R8CD16"/>
<dbReference type="InterPro" id="IPR001978">
    <property type="entry name" value="Troponin"/>
</dbReference>
<dbReference type="Gene3D" id="1.20.120.350">
    <property type="entry name" value="Voltage-gated potassium channels. Chain C"/>
    <property type="match status" value="1"/>
</dbReference>
<dbReference type="InterPro" id="IPR002048">
    <property type="entry name" value="EF_hand_dom"/>
</dbReference>
<keyword evidence="5 7" id="KW-0472">Membrane</keyword>
<keyword evidence="4 7" id="KW-1133">Transmembrane helix</keyword>
<evidence type="ECO:0000256" key="7">
    <source>
        <dbReference type="SAM" id="Phobius"/>
    </source>
</evidence>
<evidence type="ECO:0000313" key="9">
    <source>
        <dbReference type="Proteomes" id="UP000675881"/>
    </source>
</evidence>
<protein>
    <submittedName>
        <fullName evidence="8">TPCN3</fullName>
    </submittedName>
</protein>
<dbReference type="Pfam" id="PF00992">
    <property type="entry name" value="Troponin"/>
    <property type="match status" value="1"/>
</dbReference>
<gene>
    <name evidence="8" type="ORF">LSAA_1148</name>
</gene>
<feature type="transmembrane region" description="Helical" evidence="7">
    <location>
        <begin position="496"/>
        <end position="519"/>
    </location>
</feature>
<feature type="transmembrane region" description="Helical" evidence="7">
    <location>
        <begin position="152"/>
        <end position="171"/>
    </location>
</feature>
<dbReference type="SUPFAM" id="SSF47473">
    <property type="entry name" value="EF-hand"/>
    <property type="match status" value="1"/>
</dbReference>
<dbReference type="SUPFAM" id="SSF90250">
    <property type="entry name" value="Troponin coil-coiled subunits"/>
    <property type="match status" value="1"/>
</dbReference>
<feature type="transmembrane region" description="Helical" evidence="7">
    <location>
        <begin position="220"/>
        <end position="245"/>
    </location>
</feature>
<dbReference type="PROSITE" id="PS50222">
    <property type="entry name" value="EF_HAND_2"/>
    <property type="match status" value="1"/>
</dbReference>
<dbReference type="Gene3D" id="1.10.287.70">
    <property type="match status" value="2"/>
</dbReference>
<dbReference type="EMBL" id="HG994580">
    <property type="protein sequence ID" value="CAF2775039.1"/>
    <property type="molecule type" value="Genomic_DNA"/>
</dbReference>
<feature type="transmembrane region" description="Helical" evidence="7">
    <location>
        <begin position="410"/>
        <end position="428"/>
    </location>
</feature>